<dbReference type="InterPro" id="IPR033454">
    <property type="entry name" value="RecG_wedge"/>
</dbReference>
<sequence length="693" mass="78577">MAKLDPDSNISILSGVNSKRAETLSNHNIDSVRDLLYYFPRRHLDRTTVTLIKDIVRGRSYSIIGQVETFGEKPIRRGKIFQAIISDGTGLLMLTWFNGIRYVKHLFKIGDRLAVHGKIEWYKGFSILHPEFDKIDENDDPLSTGSVIPLYPLTNELRSAGIDQRFLRKIVRDVLNSIKHIPDIFTETFTKAYNIVSLNDALQQIHFAENIDQLKTAIHRLKFDEHFFLQLLMALRKNSLKQTATCPLSDIGPYFRNIADSLPFELTRAQKNVLKEIHEDMKKPVAMNRLLQGDVGSGKTIVAILSCVIAVGNNVQAAVMAPTEILANQHYRSFISELKKVKIPICLLTGKMKKSERRSILDGLEKGKIPVVIGTHALIQDDVKFKELGLVIVDEQHRFGVMQRGKLLDKGYNPHFMAMTATPIPRTLAITYLGDMDLSIIDELPADRTPVVTKIVEPVRMPKVFAFITDEIKAGRQCMVIYPLVEESEKNDLAAAVEAYQKLSKKVFADLNVGLVHGRMKTDEKNNIMKKFESNEINLLVSTTVIEVGVDIPNATVMVVEHAERFGLTQLHQLRGRVGRGPGKSYCILVHHNETDNSRLRLDIMERTNDGFQIADEDLKLRGPGDYFGMRQSGFIQYRIANMVTDGPIIREARKAAFGLVKEDRDLRNDQHTGIRKQFLHDYKDRLDMVKIS</sequence>
<keyword evidence="6" id="KW-0347">Helicase</keyword>
<feature type="domain" description="Helicase C-terminal" evidence="18">
    <location>
        <begin position="460"/>
        <end position="620"/>
    </location>
</feature>
<reference evidence="19" key="1">
    <citation type="submission" date="2018-05" db="EMBL/GenBank/DDBJ databases">
        <authorList>
            <person name="Lanie J.A."/>
            <person name="Ng W.-L."/>
            <person name="Kazmierczak K.M."/>
            <person name="Andrzejewski T.M."/>
            <person name="Davidsen T.M."/>
            <person name="Wayne K.J."/>
            <person name="Tettelin H."/>
            <person name="Glass J.I."/>
            <person name="Rusch D."/>
            <person name="Podicherti R."/>
            <person name="Tsui H.-C.T."/>
            <person name="Winkler M.E."/>
        </authorList>
    </citation>
    <scope>NUCLEOTIDE SEQUENCE</scope>
</reference>
<keyword evidence="7" id="KW-0067">ATP-binding</keyword>
<dbReference type="SUPFAM" id="SSF50249">
    <property type="entry name" value="Nucleic acid-binding proteins"/>
    <property type="match status" value="1"/>
</dbReference>
<dbReference type="EC" id="5.6.2.4" evidence="13"/>
<dbReference type="InterPro" id="IPR012340">
    <property type="entry name" value="NA-bd_OB-fold"/>
</dbReference>
<dbReference type="AlphaFoldDB" id="A0A381YX98"/>
<dbReference type="Pfam" id="PF00271">
    <property type="entry name" value="Helicase_C"/>
    <property type="match status" value="1"/>
</dbReference>
<evidence type="ECO:0000256" key="14">
    <source>
        <dbReference type="ARBA" id="ARBA00048988"/>
    </source>
</evidence>
<dbReference type="InterPro" id="IPR001650">
    <property type="entry name" value="Helicase_C-like"/>
</dbReference>
<evidence type="ECO:0000256" key="12">
    <source>
        <dbReference type="ARBA" id="ARBA00034617"/>
    </source>
</evidence>
<dbReference type="SMART" id="SM00490">
    <property type="entry name" value="HELICc"/>
    <property type="match status" value="1"/>
</dbReference>
<evidence type="ECO:0000256" key="11">
    <source>
        <dbReference type="ARBA" id="ARBA00023235"/>
    </source>
</evidence>
<organism evidence="19">
    <name type="scientific">marine metagenome</name>
    <dbReference type="NCBI Taxonomy" id="408172"/>
    <lineage>
        <taxon>unclassified sequences</taxon>
        <taxon>metagenomes</taxon>
        <taxon>ecological metagenomes</taxon>
    </lineage>
</organism>
<evidence type="ECO:0000256" key="6">
    <source>
        <dbReference type="ARBA" id="ARBA00022806"/>
    </source>
</evidence>
<evidence type="ECO:0000256" key="1">
    <source>
        <dbReference type="ARBA" id="ARBA00007504"/>
    </source>
</evidence>
<name>A0A381YX98_9ZZZZ</name>
<evidence type="ECO:0000256" key="2">
    <source>
        <dbReference type="ARBA" id="ARBA00017846"/>
    </source>
</evidence>
<protein>
    <recommendedName>
        <fullName evidence="2">ATP-dependent DNA helicase RecG</fullName>
        <ecNumber evidence="13">5.6.2.4</ecNumber>
    </recommendedName>
    <alternativeName>
        <fullName evidence="15">DNA branch migration protein RecG</fullName>
    </alternativeName>
    <alternativeName>
        <fullName evidence="16">Probable DNA 3'-5' helicase RecG</fullName>
    </alternativeName>
</protein>
<keyword evidence="11" id="KW-0413">Isomerase</keyword>
<keyword evidence="10" id="KW-0234">DNA repair</keyword>
<dbReference type="Gene3D" id="3.40.50.300">
    <property type="entry name" value="P-loop containing nucleotide triphosphate hydrolases"/>
    <property type="match status" value="2"/>
</dbReference>
<accession>A0A381YX98</accession>
<dbReference type="GO" id="GO:0003677">
    <property type="term" value="F:DNA binding"/>
    <property type="evidence" value="ECO:0007669"/>
    <property type="project" value="UniProtKB-KW"/>
</dbReference>
<dbReference type="Pfam" id="PF00270">
    <property type="entry name" value="DEAD"/>
    <property type="match status" value="1"/>
</dbReference>
<dbReference type="InterPro" id="IPR014001">
    <property type="entry name" value="Helicase_ATP-bd"/>
</dbReference>
<dbReference type="PANTHER" id="PTHR47964">
    <property type="entry name" value="ATP-DEPENDENT DNA HELICASE HOMOLOG RECG, CHLOROPLASTIC"/>
    <property type="match status" value="1"/>
</dbReference>
<dbReference type="Gene3D" id="2.40.50.140">
    <property type="entry name" value="Nucleic acid-binding proteins"/>
    <property type="match status" value="1"/>
</dbReference>
<dbReference type="NCBIfam" id="NF008168">
    <property type="entry name" value="PRK10917.2-2"/>
    <property type="match status" value="1"/>
</dbReference>
<dbReference type="SMART" id="SM00487">
    <property type="entry name" value="DEXDc"/>
    <property type="match status" value="1"/>
</dbReference>
<evidence type="ECO:0000256" key="13">
    <source>
        <dbReference type="ARBA" id="ARBA00034808"/>
    </source>
</evidence>
<dbReference type="Pfam" id="PF17191">
    <property type="entry name" value="RecG_wedge"/>
    <property type="match status" value="1"/>
</dbReference>
<keyword evidence="4" id="KW-0227">DNA damage</keyword>
<dbReference type="CDD" id="cd17992">
    <property type="entry name" value="DEXHc_RecG"/>
    <property type="match status" value="1"/>
</dbReference>
<evidence type="ECO:0000256" key="10">
    <source>
        <dbReference type="ARBA" id="ARBA00023204"/>
    </source>
</evidence>
<evidence type="ECO:0000256" key="5">
    <source>
        <dbReference type="ARBA" id="ARBA00022801"/>
    </source>
</evidence>
<dbReference type="PANTHER" id="PTHR47964:SF1">
    <property type="entry name" value="ATP-DEPENDENT DNA HELICASE HOMOLOG RECG, CHLOROPLASTIC"/>
    <property type="match status" value="1"/>
</dbReference>
<dbReference type="InterPro" id="IPR004609">
    <property type="entry name" value="ATP-dep_DNA_helicase_RecG"/>
</dbReference>
<dbReference type="CDD" id="cd04488">
    <property type="entry name" value="RecG_wedge_OBF"/>
    <property type="match status" value="1"/>
</dbReference>
<keyword evidence="9" id="KW-0233">DNA recombination</keyword>
<evidence type="ECO:0000313" key="19">
    <source>
        <dbReference type="EMBL" id="SVA81570.1"/>
    </source>
</evidence>
<dbReference type="GO" id="GO:0043138">
    <property type="term" value="F:3'-5' DNA helicase activity"/>
    <property type="evidence" value="ECO:0007669"/>
    <property type="project" value="UniProtKB-EC"/>
</dbReference>
<evidence type="ECO:0000259" key="18">
    <source>
        <dbReference type="PROSITE" id="PS51194"/>
    </source>
</evidence>
<evidence type="ECO:0000256" key="8">
    <source>
        <dbReference type="ARBA" id="ARBA00023125"/>
    </source>
</evidence>
<evidence type="ECO:0000256" key="4">
    <source>
        <dbReference type="ARBA" id="ARBA00022763"/>
    </source>
</evidence>
<dbReference type="NCBIfam" id="NF008165">
    <property type="entry name" value="PRK10917.1-3"/>
    <property type="match status" value="1"/>
</dbReference>
<keyword evidence="5" id="KW-0378">Hydrolase</keyword>
<dbReference type="GO" id="GO:0005524">
    <property type="term" value="F:ATP binding"/>
    <property type="evidence" value="ECO:0007669"/>
    <property type="project" value="UniProtKB-KW"/>
</dbReference>
<dbReference type="SUPFAM" id="SSF52540">
    <property type="entry name" value="P-loop containing nucleoside triphosphate hydrolases"/>
    <property type="match status" value="2"/>
</dbReference>
<evidence type="ECO:0000256" key="15">
    <source>
        <dbReference type="ARBA" id="ARBA00049803"/>
    </source>
</evidence>
<keyword evidence="3" id="KW-0547">Nucleotide-binding</keyword>
<dbReference type="InterPro" id="IPR047112">
    <property type="entry name" value="RecG/Mfd"/>
</dbReference>
<dbReference type="InterPro" id="IPR011545">
    <property type="entry name" value="DEAD/DEAH_box_helicase_dom"/>
</dbReference>
<dbReference type="PROSITE" id="PS51194">
    <property type="entry name" value="HELICASE_CTER"/>
    <property type="match status" value="1"/>
</dbReference>
<keyword evidence="8" id="KW-0238">DNA-binding</keyword>
<evidence type="ECO:0000256" key="16">
    <source>
        <dbReference type="ARBA" id="ARBA00049819"/>
    </source>
</evidence>
<comment type="catalytic activity">
    <reaction evidence="14">
        <text>ATP + H2O = ADP + phosphate + H(+)</text>
        <dbReference type="Rhea" id="RHEA:13065"/>
        <dbReference type="ChEBI" id="CHEBI:15377"/>
        <dbReference type="ChEBI" id="CHEBI:15378"/>
        <dbReference type="ChEBI" id="CHEBI:30616"/>
        <dbReference type="ChEBI" id="CHEBI:43474"/>
        <dbReference type="ChEBI" id="CHEBI:456216"/>
        <dbReference type="EC" id="5.6.2.4"/>
    </reaction>
</comment>
<proteinExistence type="inferred from homology"/>
<dbReference type="NCBIfam" id="TIGR00643">
    <property type="entry name" value="recG"/>
    <property type="match status" value="1"/>
</dbReference>
<dbReference type="InterPro" id="IPR027417">
    <property type="entry name" value="P-loop_NTPase"/>
</dbReference>
<gene>
    <name evidence="19" type="ORF">METZ01_LOCUS134424</name>
</gene>
<dbReference type="PROSITE" id="PS51192">
    <property type="entry name" value="HELICASE_ATP_BIND_1"/>
    <property type="match status" value="1"/>
</dbReference>
<feature type="domain" description="Helicase ATP-binding" evidence="17">
    <location>
        <begin position="280"/>
        <end position="441"/>
    </location>
</feature>
<dbReference type="EMBL" id="UINC01019279">
    <property type="protein sequence ID" value="SVA81570.1"/>
    <property type="molecule type" value="Genomic_DNA"/>
</dbReference>
<dbReference type="InterPro" id="IPR045562">
    <property type="entry name" value="RecG_dom3_C"/>
</dbReference>
<comment type="similarity">
    <text evidence="1">Belongs to the helicase family. RecG subfamily.</text>
</comment>
<evidence type="ECO:0000256" key="9">
    <source>
        <dbReference type="ARBA" id="ARBA00023172"/>
    </source>
</evidence>
<dbReference type="GO" id="GO:0006281">
    <property type="term" value="P:DNA repair"/>
    <property type="evidence" value="ECO:0007669"/>
    <property type="project" value="UniProtKB-KW"/>
</dbReference>
<evidence type="ECO:0000256" key="3">
    <source>
        <dbReference type="ARBA" id="ARBA00022741"/>
    </source>
</evidence>
<dbReference type="GO" id="GO:0006310">
    <property type="term" value="P:DNA recombination"/>
    <property type="evidence" value="ECO:0007669"/>
    <property type="project" value="UniProtKB-KW"/>
</dbReference>
<evidence type="ECO:0000256" key="7">
    <source>
        <dbReference type="ARBA" id="ARBA00022840"/>
    </source>
</evidence>
<dbReference type="Pfam" id="PF19833">
    <property type="entry name" value="RecG_dom3_C"/>
    <property type="match status" value="1"/>
</dbReference>
<evidence type="ECO:0000259" key="17">
    <source>
        <dbReference type="PROSITE" id="PS51192"/>
    </source>
</evidence>
<dbReference type="GO" id="GO:0016787">
    <property type="term" value="F:hydrolase activity"/>
    <property type="evidence" value="ECO:0007669"/>
    <property type="project" value="UniProtKB-KW"/>
</dbReference>
<comment type="catalytic activity">
    <reaction evidence="12">
        <text>Couples ATP hydrolysis with the unwinding of duplex DNA by translocating in the 3'-5' direction.</text>
        <dbReference type="EC" id="5.6.2.4"/>
    </reaction>
</comment>